<dbReference type="EMBL" id="JAUKUD010000001">
    <property type="protein sequence ID" value="KAK0752867.1"/>
    <property type="molecule type" value="Genomic_DNA"/>
</dbReference>
<keyword evidence="2" id="KW-1133">Transmembrane helix</keyword>
<evidence type="ECO:0000313" key="3">
    <source>
        <dbReference type="EMBL" id="KAK0752867.1"/>
    </source>
</evidence>
<keyword evidence="2" id="KW-0812">Transmembrane</keyword>
<gene>
    <name evidence="3" type="ORF">B0T18DRAFT_395538</name>
</gene>
<dbReference type="AlphaFoldDB" id="A0AA40KBP1"/>
<reference evidence="3" key="1">
    <citation type="submission" date="2023-06" db="EMBL/GenBank/DDBJ databases">
        <title>Genome-scale phylogeny and comparative genomics of the fungal order Sordariales.</title>
        <authorList>
            <consortium name="Lawrence Berkeley National Laboratory"/>
            <person name="Hensen N."/>
            <person name="Bonometti L."/>
            <person name="Westerberg I."/>
            <person name="Brannstrom I.O."/>
            <person name="Guillou S."/>
            <person name="Cros-Aarteil S."/>
            <person name="Calhoun S."/>
            <person name="Haridas S."/>
            <person name="Kuo A."/>
            <person name="Mondo S."/>
            <person name="Pangilinan J."/>
            <person name="Riley R."/>
            <person name="LaButti K."/>
            <person name="Andreopoulos B."/>
            <person name="Lipzen A."/>
            <person name="Chen C."/>
            <person name="Yanf M."/>
            <person name="Daum C."/>
            <person name="Ng V."/>
            <person name="Clum A."/>
            <person name="Steindorff A."/>
            <person name="Ohm R."/>
            <person name="Martin F."/>
            <person name="Silar P."/>
            <person name="Natvig D."/>
            <person name="Lalanne C."/>
            <person name="Gautier V."/>
            <person name="Ament-velasquez S.L."/>
            <person name="Kruys A."/>
            <person name="Hutchinson M.I."/>
            <person name="Powell A.J."/>
            <person name="Barry K."/>
            <person name="Miller A.N."/>
            <person name="Grigoriev I.V."/>
            <person name="Debuchy R."/>
            <person name="Gladieux P."/>
            <person name="Thoren M.H."/>
            <person name="Johannesson H."/>
        </authorList>
    </citation>
    <scope>NUCLEOTIDE SEQUENCE</scope>
    <source>
        <strain evidence="3">SMH3187-1</strain>
    </source>
</reference>
<keyword evidence="2" id="KW-0472">Membrane</keyword>
<evidence type="ECO:0000256" key="1">
    <source>
        <dbReference type="SAM" id="MobiDB-lite"/>
    </source>
</evidence>
<feature type="region of interest" description="Disordered" evidence="1">
    <location>
        <begin position="84"/>
        <end position="103"/>
    </location>
</feature>
<evidence type="ECO:0000256" key="2">
    <source>
        <dbReference type="SAM" id="Phobius"/>
    </source>
</evidence>
<proteinExistence type="predicted"/>
<keyword evidence="4" id="KW-1185">Reference proteome</keyword>
<feature type="transmembrane region" description="Helical" evidence="2">
    <location>
        <begin position="7"/>
        <end position="31"/>
    </location>
</feature>
<protein>
    <submittedName>
        <fullName evidence="3">Uncharacterized protein</fullName>
    </submittedName>
</protein>
<dbReference type="Proteomes" id="UP001172155">
    <property type="component" value="Unassembled WGS sequence"/>
</dbReference>
<sequence>MRLLIPIWAIVLIVLVSLFTLAFISALTYYYQRERRKPGPTRHGHVWWKAFTIASLLWIPIKIIKCCTSRAYTKIEPGTSKQTGITGYSATHPGPRYGDGGSGDVPSGTYEPYNTGAMPPPYSFNAPAPPVRSSHGRFMTYMRKHSKWRH</sequence>
<organism evidence="3 4">
    <name type="scientific">Schizothecium vesticola</name>
    <dbReference type="NCBI Taxonomy" id="314040"/>
    <lineage>
        <taxon>Eukaryota</taxon>
        <taxon>Fungi</taxon>
        <taxon>Dikarya</taxon>
        <taxon>Ascomycota</taxon>
        <taxon>Pezizomycotina</taxon>
        <taxon>Sordariomycetes</taxon>
        <taxon>Sordariomycetidae</taxon>
        <taxon>Sordariales</taxon>
        <taxon>Schizotheciaceae</taxon>
        <taxon>Schizothecium</taxon>
    </lineage>
</organism>
<name>A0AA40KBP1_9PEZI</name>
<comment type="caution">
    <text evidence="3">The sequence shown here is derived from an EMBL/GenBank/DDBJ whole genome shotgun (WGS) entry which is preliminary data.</text>
</comment>
<evidence type="ECO:0000313" key="4">
    <source>
        <dbReference type="Proteomes" id="UP001172155"/>
    </source>
</evidence>
<accession>A0AA40KBP1</accession>